<dbReference type="SMART" id="SM00382">
    <property type="entry name" value="AAA"/>
    <property type="match status" value="1"/>
</dbReference>
<reference evidence="15 16" key="1">
    <citation type="submission" date="2018-04" db="EMBL/GenBank/DDBJ databases">
        <title>Genomic Encyclopedia of Archaeal and Bacterial Type Strains, Phase II (KMG-II): from individual species to whole genera.</title>
        <authorList>
            <person name="Goeker M."/>
        </authorList>
    </citation>
    <scope>NUCLEOTIDE SEQUENCE [LARGE SCALE GENOMIC DNA]</scope>
    <source>
        <strain evidence="15 16">DSM 23382</strain>
    </source>
</reference>
<dbReference type="CDD" id="cd18110">
    <property type="entry name" value="ATP-synt_F1_beta_C"/>
    <property type="match status" value="1"/>
</dbReference>
<dbReference type="Proteomes" id="UP000244081">
    <property type="component" value="Unassembled WGS sequence"/>
</dbReference>
<evidence type="ECO:0000256" key="12">
    <source>
        <dbReference type="ARBA" id="ARBA00023310"/>
    </source>
</evidence>
<dbReference type="CDD" id="cd18115">
    <property type="entry name" value="ATP-synt_F1_beta_N"/>
    <property type="match status" value="1"/>
</dbReference>
<comment type="similarity">
    <text evidence="2 13">Belongs to the ATPase alpha/beta chains family.</text>
</comment>
<evidence type="ECO:0000259" key="14">
    <source>
        <dbReference type="SMART" id="SM00382"/>
    </source>
</evidence>
<evidence type="ECO:0000256" key="1">
    <source>
        <dbReference type="ARBA" id="ARBA00004370"/>
    </source>
</evidence>
<dbReference type="Gene3D" id="1.10.1140.10">
    <property type="entry name" value="Bovine Mitochondrial F1-atpase, Atp Synthase Beta Chain, Chain D, domain 3"/>
    <property type="match status" value="1"/>
</dbReference>
<dbReference type="PROSITE" id="PS00152">
    <property type="entry name" value="ATPASE_ALPHA_BETA"/>
    <property type="match status" value="1"/>
</dbReference>
<dbReference type="InterPro" id="IPR000194">
    <property type="entry name" value="ATPase_F1/V1/A1_a/bsu_nucl-bd"/>
</dbReference>
<dbReference type="InterPro" id="IPR055190">
    <property type="entry name" value="ATP-synt_VA_C"/>
</dbReference>
<evidence type="ECO:0000256" key="11">
    <source>
        <dbReference type="ARBA" id="ARBA00023196"/>
    </source>
</evidence>
<evidence type="ECO:0000313" key="16">
    <source>
        <dbReference type="Proteomes" id="UP000244081"/>
    </source>
</evidence>
<dbReference type="InterPro" id="IPR003593">
    <property type="entry name" value="AAA+_ATPase"/>
</dbReference>
<dbReference type="GO" id="GO:0045259">
    <property type="term" value="C:proton-transporting ATP synthase complex"/>
    <property type="evidence" value="ECO:0007669"/>
    <property type="project" value="UniProtKB-KW"/>
</dbReference>
<dbReference type="Pfam" id="PF00006">
    <property type="entry name" value="ATP-synt_ab"/>
    <property type="match status" value="1"/>
</dbReference>
<keyword evidence="5 13" id="KW-0547">Nucleotide-binding</keyword>
<dbReference type="EC" id="7.1.2.2" evidence="13"/>
<evidence type="ECO:0000256" key="4">
    <source>
        <dbReference type="ARBA" id="ARBA00022519"/>
    </source>
</evidence>
<dbReference type="InterPro" id="IPR036121">
    <property type="entry name" value="ATPase_F1/V1/A1_a/bsu_N_sf"/>
</dbReference>
<dbReference type="SUPFAM" id="SSF47917">
    <property type="entry name" value="C-terminal domain of alpha and beta subunits of F1 ATP synthase"/>
    <property type="match status" value="1"/>
</dbReference>
<dbReference type="AlphaFoldDB" id="A0A2T5VBG7"/>
<evidence type="ECO:0000313" key="15">
    <source>
        <dbReference type="EMBL" id="PTW61087.1"/>
    </source>
</evidence>
<name>A0A2T5VBG7_9HYPH</name>
<evidence type="ECO:0000256" key="10">
    <source>
        <dbReference type="ARBA" id="ARBA00023136"/>
    </source>
</evidence>
<keyword evidence="3 13" id="KW-0813">Transport</keyword>
<dbReference type="EMBL" id="QAYG01000003">
    <property type="protein sequence ID" value="PTW61087.1"/>
    <property type="molecule type" value="Genomic_DNA"/>
</dbReference>
<dbReference type="Gene3D" id="2.40.10.170">
    <property type="match status" value="1"/>
</dbReference>
<accession>A0A2T5VBG7</accession>
<keyword evidence="11 13" id="KW-0139">CF(1)</keyword>
<keyword evidence="13" id="KW-1003">Cell membrane</keyword>
<protein>
    <recommendedName>
        <fullName evidence="13">ATP synthase subunit beta</fullName>
        <ecNumber evidence="13">7.1.2.2</ecNumber>
    </recommendedName>
    <alternativeName>
        <fullName evidence="13">ATP synthase F1 sector subunit beta</fullName>
    </alternativeName>
    <alternativeName>
        <fullName evidence="13">F-ATPase subunit beta</fullName>
    </alternativeName>
</protein>
<keyword evidence="9 13" id="KW-0406">Ion transport</keyword>
<evidence type="ECO:0000256" key="8">
    <source>
        <dbReference type="ARBA" id="ARBA00022967"/>
    </source>
</evidence>
<dbReference type="InterPro" id="IPR020003">
    <property type="entry name" value="ATPase_a/bsu_AS"/>
</dbReference>
<evidence type="ECO:0000256" key="2">
    <source>
        <dbReference type="ARBA" id="ARBA00008936"/>
    </source>
</evidence>
<dbReference type="CDD" id="cd01133">
    <property type="entry name" value="F1-ATPase_beta_CD"/>
    <property type="match status" value="1"/>
</dbReference>
<dbReference type="GO" id="GO:0005524">
    <property type="term" value="F:ATP binding"/>
    <property type="evidence" value="ECO:0007669"/>
    <property type="project" value="UniProtKB-UniRule"/>
</dbReference>
<keyword evidence="4" id="KW-0997">Cell inner membrane</keyword>
<dbReference type="InterPro" id="IPR050053">
    <property type="entry name" value="ATPase_alpha/beta_chains"/>
</dbReference>
<evidence type="ECO:0000256" key="5">
    <source>
        <dbReference type="ARBA" id="ARBA00022741"/>
    </source>
</evidence>
<comment type="function">
    <text evidence="13">Produces ATP from ADP in the presence of a proton gradient across the membrane. The catalytic sites are hosted primarily by the beta subunits.</text>
</comment>
<dbReference type="SUPFAM" id="SSF50615">
    <property type="entry name" value="N-terminal domain of alpha and beta subunits of F1 ATP synthase"/>
    <property type="match status" value="1"/>
</dbReference>
<comment type="caution">
    <text evidence="15">The sequence shown here is derived from an EMBL/GenBank/DDBJ whole genome shotgun (WGS) entry which is preliminary data.</text>
</comment>
<dbReference type="NCBIfam" id="TIGR01039">
    <property type="entry name" value="atpD"/>
    <property type="match status" value="1"/>
</dbReference>
<gene>
    <name evidence="13" type="primary">atpD</name>
    <name evidence="15" type="ORF">C8N35_103269</name>
</gene>
<dbReference type="Gene3D" id="3.40.50.300">
    <property type="entry name" value="P-loop containing nucleotide triphosphate hydrolases"/>
    <property type="match status" value="1"/>
</dbReference>
<evidence type="ECO:0000256" key="6">
    <source>
        <dbReference type="ARBA" id="ARBA00022781"/>
    </source>
</evidence>
<comment type="subcellular location">
    <subcellularLocation>
        <location evidence="13">Cell membrane</location>
        <topology evidence="13">Peripheral membrane protein</topology>
    </subcellularLocation>
    <subcellularLocation>
        <location evidence="1">Membrane</location>
    </subcellularLocation>
</comment>
<proteinExistence type="inferred from homology"/>
<keyword evidence="8 13" id="KW-1278">Translocase</keyword>
<dbReference type="PANTHER" id="PTHR15184">
    <property type="entry name" value="ATP SYNTHASE"/>
    <property type="match status" value="1"/>
</dbReference>
<feature type="binding site" evidence="13">
    <location>
        <begin position="156"/>
        <end position="163"/>
    </location>
    <ligand>
        <name>ATP</name>
        <dbReference type="ChEBI" id="CHEBI:30616"/>
    </ligand>
</feature>
<dbReference type="GO" id="GO:0005886">
    <property type="term" value="C:plasma membrane"/>
    <property type="evidence" value="ECO:0007669"/>
    <property type="project" value="UniProtKB-SubCell"/>
</dbReference>
<evidence type="ECO:0000256" key="9">
    <source>
        <dbReference type="ARBA" id="ARBA00023065"/>
    </source>
</evidence>
<dbReference type="GO" id="GO:0046933">
    <property type="term" value="F:proton-transporting ATP synthase activity, rotational mechanism"/>
    <property type="evidence" value="ECO:0007669"/>
    <property type="project" value="UniProtKB-UniRule"/>
</dbReference>
<dbReference type="RefSeq" id="WP_107989891.1">
    <property type="nucleotide sequence ID" value="NZ_QAYG01000003.1"/>
</dbReference>
<evidence type="ECO:0000256" key="13">
    <source>
        <dbReference type="HAMAP-Rule" id="MF_01347"/>
    </source>
</evidence>
<dbReference type="Pfam" id="PF22919">
    <property type="entry name" value="ATP-synt_VA_C"/>
    <property type="match status" value="1"/>
</dbReference>
<dbReference type="SUPFAM" id="SSF52540">
    <property type="entry name" value="P-loop containing nucleoside triphosphate hydrolases"/>
    <property type="match status" value="1"/>
</dbReference>
<keyword evidence="12 13" id="KW-0066">ATP synthesis</keyword>
<organism evidence="15 16">
    <name type="scientific">Breoghania corrubedonensis</name>
    <dbReference type="NCBI Taxonomy" id="665038"/>
    <lineage>
        <taxon>Bacteria</taxon>
        <taxon>Pseudomonadati</taxon>
        <taxon>Pseudomonadota</taxon>
        <taxon>Alphaproteobacteria</taxon>
        <taxon>Hyphomicrobiales</taxon>
        <taxon>Stappiaceae</taxon>
        <taxon>Breoghania</taxon>
    </lineage>
</organism>
<dbReference type="InterPro" id="IPR027417">
    <property type="entry name" value="P-loop_NTPase"/>
</dbReference>
<dbReference type="PANTHER" id="PTHR15184:SF71">
    <property type="entry name" value="ATP SYNTHASE SUBUNIT BETA, MITOCHONDRIAL"/>
    <property type="match status" value="1"/>
</dbReference>
<dbReference type="InterPro" id="IPR024034">
    <property type="entry name" value="ATPase_F1/V1_b/a_C"/>
</dbReference>
<sequence length="474" mass="50967">MDVAALHGTVVSIRGAVIDVEFSGRALPAVDTALIVKWDHPEPLLLEVHAHLDQTTARCVALQATAGLARGTRVVSTGAPVSVPVGDAILGRLLDVVGNIGDRGTPLPDDIARRPIHNPPPLLKDERSTTEVFETGIKVIDLLTPLTQGGKAAMFGGAGVGKTVLVMELIHAMVEKYQGISVFAGVGERAREGHELLTEMRSSDVLKRTVLVYGQMAEPPGARWRAPLTALTIAEYFRDVQHRNVLLLMDNVFRFVQAGAEVSSLLGRLPSRVGYQPTLASEVAALEERIASVAQAAVTAIQAVYVPADDFTDPAVTTISSHMDCMIMLSRAQASQGFYPAVDPLASSSILLDPLVVGKEHYEIAGRVRETLARFRELQDVIALLGVEELGAADRLIVRRARRLQRFFAQPFFVTQAFTGTPGVSVSRQDTLDGCRAILDGEADEWAESSLYMVGTLDDARHKEDAATTAEAAS</sequence>
<comment type="catalytic activity">
    <reaction evidence="13">
        <text>ATP + H2O + 4 H(+)(in) = ADP + phosphate + 5 H(+)(out)</text>
        <dbReference type="Rhea" id="RHEA:57720"/>
        <dbReference type="ChEBI" id="CHEBI:15377"/>
        <dbReference type="ChEBI" id="CHEBI:15378"/>
        <dbReference type="ChEBI" id="CHEBI:30616"/>
        <dbReference type="ChEBI" id="CHEBI:43474"/>
        <dbReference type="ChEBI" id="CHEBI:456216"/>
        <dbReference type="EC" id="7.1.2.2"/>
    </reaction>
</comment>
<keyword evidence="6 13" id="KW-0375">Hydrogen ion transport</keyword>
<keyword evidence="10 13" id="KW-0472">Membrane</keyword>
<keyword evidence="7 13" id="KW-0067">ATP-binding</keyword>
<feature type="domain" description="AAA+ ATPase" evidence="14">
    <location>
        <begin position="148"/>
        <end position="333"/>
    </location>
</feature>
<evidence type="ECO:0000256" key="7">
    <source>
        <dbReference type="ARBA" id="ARBA00022840"/>
    </source>
</evidence>
<dbReference type="HAMAP" id="MF_01347">
    <property type="entry name" value="ATP_synth_beta_bact"/>
    <property type="match status" value="1"/>
</dbReference>
<dbReference type="Pfam" id="PF02874">
    <property type="entry name" value="ATP-synt_ab_N"/>
    <property type="match status" value="1"/>
</dbReference>
<evidence type="ECO:0000256" key="3">
    <source>
        <dbReference type="ARBA" id="ARBA00022448"/>
    </source>
</evidence>
<dbReference type="OrthoDB" id="9801639at2"/>
<keyword evidence="16" id="KW-1185">Reference proteome</keyword>
<dbReference type="InterPro" id="IPR005722">
    <property type="entry name" value="ATP_synth_F1_bsu"/>
</dbReference>
<dbReference type="InterPro" id="IPR004100">
    <property type="entry name" value="ATPase_F1/V1/A1_a/bsu_N"/>
</dbReference>